<keyword evidence="2 6" id="KW-0238">DNA-binding</keyword>
<feature type="domain" description="HTH araC/xylS-type" evidence="5">
    <location>
        <begin position="144"/>
        <end position="247"/>
    </location>
</feature>
<dbReference type="AlphaFoldDB" id="A0A7W7QZJ1"/>
<comment type="caution">
    <text evidence="6">The sequence shown here is derived from an EMBL/GenBank/DDBJ whole genome shotgun (WGS) entry which is preliminary data.</text>
</comment>
<dbReference type="InterPro" id="IPR018060">
    <property type="entry name" value="HTH_AraC"/>
</dbReference>
<dbReference type="Pfam" id="PF12833">
    <property type="entry name" value="HTH_18"/>
    <property type="match status" value="1"/>
</dbReference>
<feature type="compositionally biased region" description="Basic residues" evidence="4">
    <location>
        <begin position="280"/>
        <end position="292"/>
    </location>
</feature>
<sequence length="292" mass="32115">MTTETLISPPRQPRWWLSDITLLTADKAAGPLVHLPDAATSLVLRTASATRETELLVVGPRTRAAYHTGKDFPPCLRIRLRPGAARLLLGVSMRELVDRVIPLGELMGGTAGLAERTSGEPEIVLKRIEAALLDGRSGADLARSRLVGTAAEVLTARCDGRREQLPALARRLAVSERHLRDLFTDHVGIAPKRFERIARVRQVLTHGRTGTPRWAQLATTTGYYDQSHLTADFRALIDVPPAAFFAGRLPALHPCQAMADHEVIGSSHDGTSHPPGLLRSWRHRRQRVGRRP</sequence>
<dbReference type="Proteomes" id="UP000540506">
    <property type="component" value="Unassembled WGS sequence"/>
</dbReference>
<protein>
    <submittedName>
        <fullName evidence="6">AraC-like DNA-binding protein</fullName>
    </submittedName>
</protein>
<evidence type="ECO:0000256" key="3">
    <source>
        <dbReference type="ARBA" id="ARBA00023163"/>
    </source>
</evidence>
<feature type="region of interest" description="Disordered" evidence="4">
    <location>
        <begin position="264"/>
        <end position="292"/>
    </location>
</feature>
<dbReference type="InterPro" id="IPR050204">
    <property type="entry name" value="AraC_XylS_family_regulators"/>
</dbReference>
<gene>
    <name evidence="6" type="ORF">FHR34_001721</name>
</gene>
<evidence type="ECO:0000256" key="2">
    <source>
        <dbReference type="ARBA" id="ARBA00023125"/>
    </source>
</evidence>
<evidence type="ECO:0000256" key="1">
    <source>
        <dbReference type="ARBA" id="ARBA00023015"/>
    </source>
</evidence>
<dbReference type="GO" id="GO:0003700">
    <property type="term" value="F:DNA-binding transcription factor activity"/>
    <property type="evidence" value="ECO:0007669"/>
    <property type="project" value="InterPro"/>
</dbReference>
<keyword evidence="1" id="KW-0805">Transcription regulation</keyword>
<name>A0A7W7QZJ1_KITKI</name>
<dbReference type="PROSITE" id="PS01124">
    <property type="entry name" value="HTH_ARAC_FAMILY_2"/>
    <property type="match status" value="1"/>
</dbReference>
<dbReference type="Gene3D" id="1.10.10.60">
    <property type="entry name" value="Homeodomain-like"/>
    <property type="match status" value="1"/>
</dbReference>
<organism evidence="6 7">
    <name type="scientific">Kitasatospora kifunensis</name>
    <name type="common">Streptomyces kifunensis</name>
    <dbReference type="NCBI Taxonomy" id="58351"/>
    <lineage>
        <taxon>Bacteria</taxon>
        <taxon>Bacillati</taxon>
        <taxon>Actinomycetota</taxon>
        <taxon>Actinomycetes</taxon>
        <taxon>Kitasatosporales</taxon>
        <taxon>Streptomycetaceae</taxon>
        <taxon>Kitasatospora</taxon>
    </lineage>
</organism>
<evidence type="ECO:0000313" key="7">
    <source>
        <dbReference type="Proteomes" id="UP000540506"/>
    </source>
</evidence>
<dbReference type="SMART" id="SM00342">
    <property type="entry name" value="HTH_ARAC"/>
    <property type="match status" value="1"/>
</dbReference>
<dbReference type="PANTHER" id="PTHR46796">
    <property type="entry name" value="HTH-TYPE TRANSCRIPTIONAL ACTIVATOR RHAS-RELATED"/>
    <property type="match status" value="1"/>
</dbReference>
<dbReference type="RefSeq" id="WP_184934854.1">
    <property type="nucleotide sequence ID" value="NZ_JACHJV010000001.1"/>
</dbReference>
<dbReference type="GO" id="GO:0043565">
    <property type="term" value="F:sequence-specific DNA binding"/>
    <property type="evidence" value="ECO:0007669"/>
    <property type="project" value="InterPro"/>
</dbReference>
<dbReference type="PANTHER" id="PTHR46796:SF15">
    <property type="entry name" value="BLL1074 PROTEIN"/>
    <property type="match status" value="1"/>
</dbReference>
<keyword evidence="3" id="KW-0804">Transcription</keyword>
<proteinExistence type="predicted"/>
<accession>A0A7W7QZJ1</accession>
<evidence type="ECO:0000313" key="6">
    <source>
        <dbReference type="EMBL" id="MBB4922728.1"/>
    </source>
</evidence>
<keyword evidence="7" id="KW-1185">Reference proteome</keyword>
<reference evidence="6 7" key="1">
    <citation type="submission" date="2020-08" db="EMBL/GenBank/DDBJ databases">
        <title>Sequencing the genomes of 1000 actinobacteria strains.</title>
        <authorList>
            <person name="Klenk H.-P."/>
        </authorList>
    </citation>
    <scope>NUCLEOTIDE SEQUENCE [LARGE SCALE GENOMIC DNA]</scope>
    <source>
        <strain evidence="6 7">DSM 41654</strain>
    </source>
</reference>
<dbReference type="EMBL" id="JACHJV010000001">
    <property type="protein sequence ID" value="MBB4922728.1"/>
    <property type="molecule type" value="Genomic_DNA"/>
</dbReference>
<evidence type="ECO:0000259" key="5">
    <source>
        <dbReference type="PROSITE" id="PS01124"/>
    </source>
</evidence>
<evidence type="ECO:0000256" key="4">
    <source>
        <dbReference type="SAM" id="MobiDB-lite"/>
    </source>
</evidence>